<dbReference type="GO" id="GO:0005886">
    <property type="term" value="C:plasma membrane"/>
    <property type="evidence" value="ECO:0007669"/>
    <property type="project" value="UniProtKB-SubCell"/>
</dbReference>
<keyword evidence="6" id="KW-0328">Glycosyltransferase</keyword>
<dbReference type="GO" id="GO:0008360">
    <property type="term" value="P:regulation of cell shape"/>
    <property type="evidence" value="ECO:0007669"/>
    <property type="project" value="UniProtKB-KW"/>
</dbReference>
<dbReference type="Pfam" id="PF01098">
    <property type="entry name" value="FTSW_RODA_SPOVE"/>
    <property type="match status" value="1"/>
</dbReference>
<comment type="function">
    <text evidence="6">Peptidoglycan polymerase that is essential for cell wall elongation.</text>
</comment>
<evidence type="ECO:0000256" key="5">
    <source>
        <dbReference type="ARBA" id="ARBA00023136"/>
    </source>
</evidence>
<dbReference type="RefSeq" id="WP_091960698.1">
    <property type="nucleotide sequence ID" value="NZ_FOLH01000002.1"/>
</dbReference>
<dbReference type="STRING" id="1122252.SAMN05660443_1227"/>
<dbReference type="PANTHER" id="PTHR30474">
    <property type="entry name" value="CELL CYCLE PROTEIN"/>
    <property type="match status" value="1"/>
</dbReference>
<name>A0A1I1FUG2_9GAMM</name>
<dbReference type="GO" id="GO:0009252">
    <property type="term" value="P:peptidoglycan biosynthetic process"/>
    <property type="evidence" value="ECO:0007669"/>
    <property type="project" value="UniProtKB-UniRule"/>
</dbReference>
<keyword evidence="6" id="KW-0808">Transferase</keyword>
<dbReference type="GO" id="GO:0008955">
    <property type="term" value="F:peptidoglycan glycosyltransferase activity"/>
    <property type="evidence" value="ECO:0007669"/>
    <property type="project" value="UniProtKB-UniRule"/>
</dbReference>
<evidence type="ECO:0000256" key="4">
    <source>
        <dbReference type="ARBA" id="ARBA00022989"/>
    </source>
</evidence>
<keyword evidence="8" id="KW-1185">Reference proteome</keyword>
<dbReference type="HAMAP" id="MF_02079">
    <property type="entry name" value="PGT_RodA"/>
    <property type="match status" value="1"/>
</dbReference>
<dbReference type="NCBIfam" id="TIGR02210">
    <property type="entry name" value="rodA_shape"/>
    <property type="match status" value="1"/>
</dbReference>
<proteinExistence type="inferred from homology"/>
<feature type="transmembrane region" description="Helical" evidence="6">
    <location>
        <begin position="172"/>
        <end position="189"/>
    </location>
</feature>
<feature type="transmembrane region" description="Helical" evidence="6">
    <location>
        <begin position="320"/>
        <end position="343"/>
    </location>
</feature>
<keyword evidence="4 6" id="KW-1133">Transmembrane helix</keyword>
<dbReference type="UniPathway" id="UPA00219"/>
<dbReference type="InterPro" id="IPR001182">
    <property type="entry name" value="FtsW/RodA"/>
</dbReference>
<keyword evidence="6" id="KW-0997">Cell inner membrane</keyword>
<keyword evidence="2 6" id="KW-0812">Transmembrane</keyword>
<dbReference type="GO" id="GO:0051301">
    <property type="term" value="P:cell division"/>
    <property type="evidence" value="ECO:0007669"/>
    <property type="project" value="InterPro"/>
</dbReference>
<dbReference type="AlphaFoldDB" id="A0A1I1FUG2"/>
<dbReference type="OrthoDB" id="9768187at2"/>
<feature type="transmembrane region" description="Helical" evidence="6">
    <location>
        <begin position="26"/>
        <end position="50"/>
    </location>
</feature>
<comment type="pathway">
    <text evidence="6">Cell wall biogenesis; peptidoglycan biosynthesis.</text>
</comment>
<dbReference type="PANTHER" id="PTHR30474:SF1">
    <property type="entry name" value="PEPTIDOGLYCAN GLYCOSYLTRANSFERASE MRDB"/>
    <property type="match status" value="1"/>
</dbReference>
<feature type="transmembrane region" description="Helical" evidence="6">
    <location>
        <begin position="274"/>
        <end position="299"/>
    </location>
</feature>
<feature type="transmembrane region" description="Helical" evidence="6">
    <location>
        <begin position="349"/>
        <end position="370"/>
    </location>
</feature>
<keyword evidence="6" id="KW-0961">Cell wall biogenesis/degradation</keyword>
<comment type="subcellular location">
    <subcellularLocation>
        <location evidence="6">Cell inner membrane</location>
        <topology evidence="6">Multi-pass membrane protein</topology>
    </subcellularLocation>
    <subcellularLocation>
        <location evidence="1">Membrane</location>
        <topology evidence="1">Multi-pass membrane protein</topology>
    </subcellularLocation>
</comment>
<feature type="transmembrane region" description="Helical" evidence="6">
    <location>
        <begin position="86"/>
        <end position="105"/>
    </location>
</feature>
<dbReference type="GO" id="GO:0071555">
    <property type="term" value="P:cell wall organization"/>
    <property type="evidence" value="ECO:0007669"/>
    <property type="project" value="UniProtKB-KW"/>
</dbReference>
<keyword evidence="6" id="KW-1003">Cell membrane</keyword>
<evidence type="ECO:0000256" key="2">
    <source>
        <dbReference type="ARBA" id="ARBA00022692"/>
    </source>
</evidence>
<sequence length="379" mass="41464">MPRDFQWKLPGAHLHLKKKENLLTRIHLDGMLLLALLVLMGAGLLVLYSATGSNLQATISQAYRFALALVVMVAVAQVPPRYMRRWAPAVYLLSLLALVVVLFIGTDAKGAQRWLVMGGFRFQPSELMKLALPLMLAAYLSQRQLPPGFKHLGLSLILMIIPVLLIARQPDLGTSVLVASAGLIVLFMAGLSWKIIFSFLTLVLAALPALWWMLHDYQRNRVLTFLHPESDPLGTGWNIIQSKTAIGSGGLEGKGWLQGTQSRLEFLPERHTDFIIAVLAEETGLIGVSLLLALYLFIIWRGMQIAASAVGTFSRLLASAIIFTFFVYVFVNIGMVSGLLPVVGVPLPLVSFGGTSSLTLMAGFGVLMSIHTHKSLLNK</sequence>
<evidence type="ECO:0000256" key="1">
    <source>
        <dbReference type="ARBA" id="ARBA00004141"/>
    </source>
</evidence>
<feature type="transmembrane region" description="Helical" evidence="6">
    <location>
        <begin position="196"/>
        <end position="214"/>
    </location>
</feature>
<evidence type="ECO:0000313" key="8">
    <source>
        <dbReference type="Proteomes" id="UP000199058"/>
    </source>
</evidence>
<gene>
    <name evidence="6" type="primary">mrdB</name>
    <name evidence="6" type="synonym">rodA</name>
    <name evidence="7" type="ORF">SAMN05660443_1227</name>
</gene>
<comment type="similarity">
    <text evidence="6">Belongs to the SEDS family. MrdB/RodA subfamily.</text>
</comment>
<keyword evidence="6" id="KW-0573">Peptidoglycan synthesis</keyword>
<feature type="transmembrane region" description="Helical" evidence="6">
    <location>
        <begin position="62"/>
        <end position="79"/>
    </location>
</feature>
<evidence type="ECO:0000313" key="7">
    <source>
        <dbReference type="EMBL" id="SFC03169.1"/>
    </source>
</evidence>
<keyword evidence="5 6" id="KW-0472">Membrane</keyword>
<accession>A0A1I1FUG2</accession>
<dbReference type="InterPro" id="IPR011923">
    <property type="entry name" value="RodA/MrdB"/>
</dbReference>
<dbReference type="GO" id="GO:0015648">
    <property type="term" value="F:lipid-linked peptidoglycan transporter activity"/>
    <property type="evidence" value="ECO:0007669"/>
    <property type="project" value="TreeGrafter"/>
</dbReference>
<dbReference type="EMBL" id="FOLH01000002">
    <property type="protein sequence ID" value="SFC03169.1"/>
    <property type="molecule type" value="Genomic_DNA"/>
</dbReference>
<reference evidence="7 8" key="1">
    <citation type="submission" date="2016-10" db="EMBL/GenBank/DDBJ databases">
        <authorList>
            <person name="de Groot N.N."/>
        </authorList>
    </citation>
    <scope>NUCLEOTIDE SEQUENCE [LARGE SCALE GENOMIC DNA]</scope>
    <source>
        <strain evidence="7 8">DSM 18438</strain>
    </source>
</reference>
<keyword evidence="3 6" id="KW-0133">Cell shape</keyword>
<comment type="catalytic activity">
    <reaction evidence="6">
        <text>[GlcNAc-(1-&gt;4)-Mur2Ac(oyl-L-Ala-gamma-D-Glu-L-Lys-D-Ala-D-Ala)](n)-di-trans,octa-cis-undecaprenyl diphosphate + beta-D-GlcNAc-(1-&gt;4)-Mur2Ac(oyl-L-Ala-gamma-D-Glu-L-Lys-D-Ala-D-Ala)-di-trans,octa-cis-undecaprenyl diphosphate = [GlcNAc-(1-&gt;4)-Mur2Ac(oyl-L-Ala-gamma-D-Glu-L-Lys-D-Ala-D-Ala)](n+1)-di-trans,octa-cis-undecaprenyl diphosphate + di-trans,octa-cis-undecaprenyl diphosphate + H(+)</text>
        <dbReference type="Rhea" id="RHEA:23708"/>
        <dbReference type="Rhea" id="RHEA-COMP:9602"/>
        <dbReference type="Rhea" id="RHEA-COMP:9603"/>
        <dbReference type="ChEBI" id="CHEBI:15378"/>
        <dbReference type="ChEBI" id="CHEBI:58405"/>
        <dbReference type="ChEBI" id="CHEBI:60033"/>
        <dbReference type="ChEBI" id="CHEBI:78435"/>
        <dbReference type="EC" id="2.4.99.28"/>
    </reaction>
</comment>
<evidence type="ECO:0000256" key="3">
    <source>
        <dbReference type="ARBA" id="ARBA00022960"/>
    </source>
</evidence>
<protein>
    <recommendedName>
        <fullName evidence="6">Peptidoglycan glycosyltransferase MrdB</fullName>
        <shortName evidence="6">PGT</shortName>
        <ecNumber evidence="6">2.4.99.28</ecNumber>
    </recommendedName>
    <alternativeName>
        <fullName evidence="6">Cell elongation protein RodA</fullName>
    </alternativeName>
    <alternativeName>
        <fullName evidence="6">Cell wall polymerase</fullName>
    </alternativeName>
    <alternativeName>
        <fullName evidence="6">Peptidoglycan polymerase</fullName>
        <shortName evidence="6">PG polymerase</shortName>
    </alternativeName>
</protein>
<dbReference type="EC" id="2.4.99.28" evidence="6"/>
<dbReference type="GO" id="GO:0032153">
    <property type="term" value="C:cell division site"/>
    <property type="evidence" value="ECO:0007669"/>
    <property type="project" value="TreeGrafter"/>
</dbReference>
<evidence type="ECO:0000256" key="6">
    <source>
        <dbReference type="HAMAP-Rule" id="MF_02079"/>
    </source>
</evidence>
<organism evidence="7 8">
    <name type="scientific">Marinospirillum celere</name>
    <dbReference type="NCBI Taxonomy" id="1122252"/>
    <lineage>
        <taxon>Bacteria</taxon>
        <taxon>Pseudomonadati</taxon>
        <taxon>Pseudomonadota</taxon>
        <taxon>Gammaproteobacteria</taxon>
        <taxon>Oceanospirillales</taxon>
        <taxon>Oceanospirillaceae</taxon>
        <taxon>Marinospirillum</taxon>
    </lineage>
</organism>
<feature type="transmembrane region" description="Helical" evidence="6">
    <location>
        <begin position="148"/>
        <end position="166"/>
    </location>
</feature>
<dbReference type="Proteomes" id="UP000199058">
    <property type="component" value="Unassembled WGS sequence"/>
</dbReference>